<dbReference type="InterPro" id="IPR019845">
    <property type="entry name" value="Squalene/phytoene_synthase_CS"/>
</dbReference>
<proteinExistence type="predicted"/>
<dbReference type="InterPro" id="IPR044843">
    <property type="entry name" value="Trans_IPPS_bact-type"/>
</dbReference>
<dbReference type="SFLD" id="SFLDS00005">
    <property type="entry name" value="Isoprenoid_Synthase_Type_I"/>
    <property type="match status" value="1"/>
</dbReference>
<evidence type="ECO:0000313" key="3">
    <source>
        <dbReference type="Proteomes" id="UP001184150"/>
    </source>
</evidence>
<dbReference type="InterPro" id="IPR008949">
    <property type="entry name" value="Isoprenoid_synthase_dom_sf"/>
</dbReference>
<dbReference type="InterPro" id="IPR002060">
    <property type="entry name" value="Squ/phyt_synthse"/>
</dbReference>
<reference evidence="2 3" key="1">
    <citation type="submission" date="2023-07" db="EMBL/GenBank/DDBJ databases">
        <title>Sorghum-associated microbial communities from plants grown in Nebraska, USA.</title>
        <authorList>
            <person name="Schachtman D."/>
        </authorList>
    </citation>
    <scope>NUCLEOTIDE SEQUENCE [LARGE SCALE GENOMIC DNA]</scope>
    <source>
        <strain evidence="2 3">DS1027</strain>
    </source>
</reference>
<comment type="caution">
    <text evidence="2">The sequence shown here is derived from an EMBL/GenBank/DDBJ whole genome shotgun (WGS) entry which is preliminary data.</text>
</comment>
<sequence length="326" mass="35275">MTLAVPDRAALVAAARETIRRGSKSFAAASTLFDRVTRERVWLLYAWCRACDDIVDAQDMGGALGDQSGAAERLALVRDLTARAMAGEPTGNPAFDALGLVARETGLTMAMAEAVIDGFALDAADWQPRTEADLMRYCWHVAGAVGVMMAVVMGVSPDDDDTLDRAADLGLAFQLANIARDLAEDDAAGRCYLPAEWLAEVDLPPGEQLKPQYRATLAILAQRMCAMAQAHECSARIGAGRLQPRQRWAILAAAGIYGDIARKVAARGDRAWHSRTVVSGKAKLAWIFRAGWQALRPVPPTCRERALARRHSRQSLIALAQARPWG</sequence>
<dbReference type="SFLD" id="SFLDG01212">
    <property type="entry name" value="Phytoene_synthase_like"/>
    <property type="match status" value="1"/>
</dbReference>
<dbReference type="CDD" id="cd00683">
    <property type="entry name" value="Trans_IPPS_HH"/>
    <property type="match status" value="1"/>
</dbReference>
<accession>A0ABU1MHI7</accession>
<dbReference type="SFLD" id="SFLDG01018">
    <property type="entry name" value="Squalene/Phytoene_Synthase_Lik"/>
    <property type="match status" value="1"/>
</dbReference>
<gene>
    <name evidence="2" type="ORF">J2792_000614</name>
</gene>
<dbReference type="EC" id="2.5.1.32" evidence="2"/>
<name>A0ABU1MHI7_9SPHN</name>
<dbReference type="InterPro" id="IPR033904">
    <property type="entry name" value="Trans_IPPS_HH"/>
</dbReference>
<dbReference type="RefSeq" id="WP_309804369.1">
    <property type="nucleotide sequence ID" value="NZ_JAVDRD010000001.1"/>
</dbReference>
<organism evidence="2 3">
    <name type="scientific">Novosphingobium capsulatum</name>
    <dbReference type="NCBI Taxonomy" id="13688"/>
    <lineage>
        <taxon>Bacteria</taxon>
        <taxon>Pseudomonadati</taxon>
        <taxon>Pseudomonadota</taxon>
        <taxon>Alphaproteobacteria</taxon>
        <taxon>Sphingomonadales</taxon>
        <taxon>Sphingomonadaceae</taxon>
        <taxon>Novosphingobium</taxon>
    </lineage>
</organism>
<dbReference type="EMBL" id="JAVDRD010000001">
    <property type="protein sequence ID" value="MDR6509774.1"/>
    <property type="molecule type" value="Genomic_DNA"/>
</dbReference>
<evidence type="ECO:0000313" key="2">
    <source>
        <dbReference type="EMBL" id="MDR6509774.1"/>
    </source>
</evidence>
<dbReference type="PROSITE" id="PS01044">
    <property type="entry name" value="SQUALEN_PHYTOEN_SYN_1"/>
    <property type="match status" value="1"/>
</dbReference>
<evidence type="ECO:0000256" key="1">
    <source>
        <dbReference type="ARBA" id="ARBA00022679"/>
    </source>
</evidence>
<keyword evidence="1 2" id="KW-0808">Transferase</keyword>
<protein>
    <submittedName>
        <fullName evidence="2">Phytoene synthase</fullName>
        <ecNumber evidence="2">2.5.1.32</ecNumber>
    </submittedName>
</protein>
<keyword evidence="3" id="KW-1185">Reference proteome</keyword>
<dbReference type="Pfam" id="PF00494">
    <property type="entry name" value="SQS_PSY"/>
    <property type="match status" value="1"/>
</dbReference>
<dbReference type="Proteomes" id="UP001184150">
    <property type="component" value="Unassembled WGS sequence"/>
</dbReference>
<dbReference type="GO" id="GO:0016740">
    <property type="term" value="F:transferase activity"/>
    <property type="evidence" value="ECO:0007669"/>
    <property type="project" value="UniProtKB-KW"/>
</dbReference>
<dbReference type="SUPFAM" id="SSF48576">
    <property type="entry name" value="Terpenoid synthases"/>
    <property type="match status" value="1"/>
</dbReference>
<dbReference type="PANTHER" id="PTHR31480">
    <property type="entry name" value="BIFUNCTIONAL LYCOPENE CYCLASE/PHYTOENE SYNTHASE"/>
    <property type="match status" value="1"/>
</dbReference>
<dbReference type="PROSITE" id="PS01045">
    <property type="entry name" value="SQUALEN_PHYTOEN_SYN_2"/>
    <property type="match status" value="1"/>
</dbReference>
<dbReference type="Gene3D" id="1.10.600.10">
    <property type="entry name" value="Farnesyl Diphosphate Synthase"/>
    <property type="match status" value="1"/>
</dbReference>